<evidence type="ECO:0000313" key="2">
    <source>
        <dbReference type="EMBL" id="MBO2012319.1"/>
    </source>
</evidence>
<sequence>MPLFRPGLYIYGLAAALLTSCAASKLPLSYSLDDSDKVVDFAANRTWKPALSDTLVARLERGVIPAYNQRDQPVPADSLRSARRLRGLVFDTNPTKPALQSPQALKGILPSDSGQQFVDLHFYDRGVQLYLFYARVRQTDLEKLAQRPLEFVPLK</sequence>
<comment type="caution">
    <text evidence="2">The sequence shown here is derived from an EMBL/GenBank/DDBJ whole genome shotgun (WGS) entry which is preliminary data.</text>
</comment>
<protein>
    <submittedName>
        <fullName evidence="2">Uncharacterized protein</fullName>
    </submittedName>
</protein>
<proteinExistence type="predicted"/>
<feature type="chain" id="PRO_5045166951" evidence="1">
    <location>
        <begin position="26"/>
        <end position="155"/>
    </location>
</feature>
<dbReference type="Proteomes" id="UP000664369">
    <property type="component" value="Unassembled WGS sequence"/>
</dbReference>
<name>A0ABS3QM24_9BACT</name>
<evidence type="ECO:0000313" key="3">
    <source>
        <dbReference type="Proteomes" id="UP000664369"/>
    </source>
</evidence>
<accession>A0ABS3QM24</accession>
<gene>
    <name evidence="2" type="ORF">J4E00_24855</name>
</gene>
<evidence type="ECO:0000256" key="1">
    <source>
        <dbReference type="SAM" id="SignalP"/>
    </source>
</evidence>
<organism evidence="2 3">
    <name type="scientific">Hymenobacter negativus</name>
    <dbReference type="NCBI Taxonomy" id="2795026"/>
    <lineage>
        <taxon>Bacteria</taxon>
        <taxon>Pseudomonadati</taxon>
        <taxon>Bacteroidota</taxon>
        <taxon>Cytophagia</taxon>
        <taxon>Cytophagales</taxon>
        <taxon>Hymenobacteraceae</taxon>
        <taxon>Hymenobacter</taxon>
    </lineage>
</organism>
<dbReference type="PROSITE" id="PS51257">
    <property type="entry name" value="PROKAR_LIPOPROTEIN"/>
    <property type="match status" value="1"/>
</dbReference>
<keyword evidence="3" id="KW-1185">Reference proteome</keyword>
<feature type="signal peptide" evidence="1">
    <location>
        <begin position="1"/>
        <end position="25"/>
    </location>
</feature>
<dbReference type="EMBL" id="JAGETZ010000016">
    <property type="protein sequence ID" value="MBO2012319.1"/>
    <property type="molecule type" value="Genomic_DNA"/>
</dbReference>
<dbReference type="RefSeq" id="WP_208178084.1">
    <property type="nucleotide sequence ID" value="NZ_JAGETZ010000016.1"/>
</dbReference>
<reference evidence="2 3" key="1">
    <citation type="submission" date="2021-03" db="EMBL/GenBank/DDBJ databases">
        <authorList>
            <person name="Kim M.K."/>
        </authorList>
    </citation>
    <scope>NUCLEOTIDE SEQUENCE [LARGE SCALE GENOMIC DNA]</scope>
    <source>
        <strain evidence="2 3">BT442</strain>
    </source>
</reference>
<keyword evidence="1" id="KW-0732">Signal</keyword>